<feature type="coiled-coil region" evidence="1">
    <location>
        <begin position="180"/>
        <end position="243"/>
    </location>
</feature>
<dbReference type="Proteomes" id="UP000256964">
    <property type="component" value="Unassembled WGS sequence"/>
</dbReference>
<feature type="region of interest" description="Disordered" evidence="2">
    <location>
        <begin position="1"/>
        <end position="97"/>
    </location>
</feature>
<gene>
    <name evidence="3" type="ORF">OH76DRAFT_1412217</name>
</gene>
<feature type="compositionally biased region" description="Low complexity" evidence="2">
    <location>
        <begin position="71"/>
        <end position="90"/>
    </location>
</feature>
<dbReference type="AlphaFoldDB" id="A0A371CM46"/>
<dbReference type="EMBL" id="KZ857515">
    <property type="protein sequence ID" value="RDX41355.1"/>
    <property type="molecule type" value="Genomic_DNA"/>
</dbReference>
<evidence type="ECO:0000313" key="4">
    <source>
        <dbReference type="Proteomes" id="UP000256964"/>
    </source>
</evidence>
<feature type="compositionally biased region" description="Polar residues" evidence="2">
    <location>
        <begin position="31"/>
        <end position="43"/>
    </location>
</feature>
<evidence type="ECO:0000256" key="2">
    <source>
        <dbReference type="SAM" id="MobiDB-lite"/>
    </source>
</evidence>
<keyword evidence="1" id="KW-0175">Coiled coil</keyword>
<accession>A0A371CM46</accession>
<feature type="compositionally biased region" description="Low complexity" evidence="2">
    <location>
        <begin position="282"/>
        <end position="295"/>
    </location>
</feature>
<keyword evidence="4" id="KW-1185">Reference proteome</keyword>
<proteinExistence type="predicted"/>
<feature type="compositionally biased region" description="Pro residues" evidence="2">
    <location>
        <begin position="309"/>
        <end position="318"/>
    </location>
</feature>
<sequence length="444" mass="48244">MSPLVDPFTDDPEPSSTQEVDDVLLEPTQEPPTSTATPSQTVATEAPSAPPKRKTRTTSSPSSADKGKGKAGPAPAAPSPSTASTPSRTPVQRLESFNMLRAAAKDFIPAAQRDFRRLEDNMDRDREATAAQFELLRETTAARFDLVQSALVALTETTTEIRDAQMRPNTSPPAEQLQELQELVHTLARSQEENDELASREMTGIHQREEAIQDDLRGLDQRERSLEDELRTLRREIAEMHAAIVAARPAPGTAPGPTHAPTAPLAPALAPPPAPTFGQHARGPTPTHTPSSTGPSRRDSRPYKRARPMDPPALPPQPVGFTPAVPVAGPAVPLAQPLPMQPAPPPLPLPGMLTDHPAIVRFGRVRWAVQPAILRQQVYTCGRAAWDAYPGLFPSITDLTLQPDDHEFAELTFPSGSLARSFVEAWQRHRGAAGEWRRLQVHLV</sequence>
<dbReference type="OrthoDB" id="2758042at2759"/>
<dbReference type="STRING" id="139420.A0A371CM46"/>
<feature type="compositionally biased region" description="Low complexity" evidence="2">
    <location>
        <begin position="249"/>
        <end position="268"/>
    </location>
</feature>
<protein>
    <submittedName>
        <fullName evidence="3">Uncharacterized protein</fullName>
    </submittedName>
</protein>
<name>A0A371CM46_9APHY</name>
<feature type="compositionally biased region" description="Acidic residues" evidence="2">
    <location>
        <begin position="8"/>
        <end position="24"/>
    </location>
</feature>
<evidence type="ECO:0000313" key="3">
    <source>
        <dbReference type="EMBL" id="RDX41355.1"/>
    </source>
</evidence>
<organism evidence="3 4">
    <name type="scientific">Lentinus brumalis</name>
    <dbReference type="NCBI Taxonomy" id="2498619"/>
    <lineage>
        <taxon>Eukaryota</taxon>
        <taxon>Fungi</taxon>
        <taxon>Dikarya</taxon>
        <taxon>Basidiomycota</taxon>
        <taxon>Agaricomycotina</taxon>
        <taxon>Agaricomycetes</taxon>
        <taxon>Polyporales</taxon>
        <taxon>Polyporaceae</taxon>
        <taxon>Lentinus</taxon>
    </lineage>
</organism>
<evidence type="ECO:0000256" key="1">
    <source>
        <dbReference type="SAM" id="Coils"/>
    </source>
</evidence>
<feature type="region of interest" description="Disordered" evidence="2">
    <location>
        <begin position="249"/>
        <end position="322"/>
    </location>
</feature>
<reference evidence="3 4" key="1">
    <citation type="journal article" date="2018" name="Biotechnol. Biofuels">
        <title>Integrative visual omics of the white-rot fungus Polyporus brumalis exposes the biotechnological potential of its oxidative enzymes for delignifying raw plant biomass.</title>
        <authorList>
            <person name="Miyauchi S."/>
            <person name="Rancon A."/>
            <person name="Drula E."/>
            <person name="Hage H."/>
            <person name="Chaduli D."/>
            <person name="Favel A."/>
            <person name="Grisel S."/>
            <person name="Henrissat B."/>
            <person name="Herpoel-Gimbert I."/>
            <person name="Ruiz-Duenas F.J."/>
            <person name="Chevret D."/>
            <person name="Hainaut M."/>
            <person name="Lin J."/>
            <person name="Wang M."/>
            <person name="Pangilinan J."/>
            <person name="Lipzen A."/>
            <person name="Lesage-Meessen L."/>
            <person name="Navarro D."/>
            <person name="Riley R."/>
            <person name="Grigoriev I.V."/>
            <person name="Zhou S."/>
            <person name="Raouche S."/>
            <person name="Rosso M.N."/>
        </authorList>
    </citation>
    <scope>NUCLEOTIDE SEQUENCE [LARGE SCALE GENOMIC DNA]</scope>
    <source>
        <strain evidence="3 4">BRFM 1820</strain>
    </source>
</reference>